<keyword evidence="9" id="KW-1185">Reference proteome</keyword>
<organism evidence="8 9">
    <name type="scientific">Sphingomonas morindae</name>
    <dbReference type="NCBI Taxonomy" id="1541170"/>
    <lineage>
        <taxon>Bacteria</taxon>
        <taxon>Pseudomonadati</taxon>
        <taxon>Pseudomonadota</taxon>
        <taxon>Alphaproteobacteria</taxon>
        <taxon>Sphingomonadales</taxon>
        <taxon>Sphingomonadaceae</taxon>
        <taxon>Sphingomonas</taxon>
    </lineage>
</organism>
<proteinExistence type="inferred from homology"/>
<dbReference type="Gene3D" id="3.20.20.370">
    <property type="entry name" value="Glycoside hydrolase/deacetylase"/>
    <property type="match status" value="1"/>
</dbReference>
<evidence type="ECO:0000256" key="2">
    <source>
        <dbReference type="ARBA" id="ARBA00010973"/>
    </source>
</evidence>
<evidence type="ECO:0000256" key="6">
    <source>
        <dbReference type="ARBA" id="ARBA00032976"/>
    </source>
</evidence>
<evidence type="ECO:0000259" key="7">
    <source>
        <dbReference type="PROSITE" id="PS51677"/>
    </source>
</evidence>
<dbReference type="PANTHER" id="PTHR10587:SF133">
    <property type="entry name" value="CHITIN DEACETYLASE 1-RELATED"/>
    <property type="match status" value="1"/>
</dbReference>
<dbReference type="Pfam" id="PF01522">
    <property type="entry name" value="Polysacc_deac_1"/>
    <property type="match status" value="1"/>
</dbReference>
<dbReference type="PROSITE" id="PS51257">
    <property type="entry name" value="PROKAR_LIPOPROTEIN"/>
    <property type="match status" value="1"/>
</dbReference>
<dbReference type="PROSITE" id="PS51677">
    <property type="entry name" value="NODB"/>
    <property type="match status" value="1"/>
</dbReference>
<evidence type="ECO:0000256" key="5">
    <source>
        <dbReference type="ARBA" id="ARBA00022801"/>
    </source>
</evidence>
<dbReference type="RefSeq" id="WP_252166277.1">
    <property type="nucleotide sequence ID" value="NZ_CP084930.1"/>
</dbReference>
<comment type="similarity">
    <text evidence="2">Belongs to the polysaccharide deacetylase family.</text>
</comment>
<keyword evidence="4" id="KW-0479">Metal-binding</keyword>
<evidence type="ECO:0000256" key="4">
    <source>
        <dbReference type="ARBA" id="ARBA00022723"/>
    </source>
</evidence>
<dbReference type="InterPro" id="IPR050248">
    <property type="entry name" value="Polysacc_deacetylase_ArnD"/>
</dbReference>
<protein>
    <recommendedName>
        <fullName evidence="3">Chitooligosaccharide deacetylase</fullName>
    </recommendedName>
    <alternativeName>
        <fullName evidence="6">Nodulation protein B</fullName>
    </alternativeName>
</protein>
<evidence type="ECO:0000313" key="8">
    <source>
        <dbReference type="EMBL" id="USI72468.1"/>
    </source>
</evidence>
<sequence length="264" mass="27828">MFGHRSLAMLAGLLTIGLAGGCATKAPAFTGPACSGPLTGRSVSVPAGQPGFGSVQGMPPLPLREGEYLLTIDDGPNPATTPALLATLQQRCVTATFMLLGRNAEQHPELVRRIIAAGSGVGSHSWDHANFSTMSDAAREDEIMRSVDAVDRAAQEKPRAAGERRLFRIPGAAGVPNVPPPAWLDGLARDRLVLAGLDASGEDWRNDPAPVSLHRLLGRLPDRGVILLHDGQSHTLELLPMILDALQKRGAHIVTLRLAGGVRP</sequence>
<accession>A0ABY4X6E9</accession>
<evidence type="ECO:0000313" key="9">
    <source>
        <dbReference type="Proteomes" id="UP001056937"/>
    </source>
</evidence>
<dbReference type="PANTHER" id="PTHR10587">
    <property type="entry name" value="GLYCOSYL TRANSFERASE-RELATED"/>
    <property type="match status" value="1"/>
</dbReference>
<keyword evidence="5" id="KW-0378">Hydrolase</keyword>
<dbReference type="Proteomes" id="UP001056937">
    <property type="component" value="Chromosome 1"/>
</dbReference>
<evidence type="ECO:0000256" key="1">
    <source>
        <dbReference type="ARBA" id="ARBA00003236"/>
    </source>
</evidence>
<dbReference type="InterPro" id="IPR011330">
    <property type="entry name" value="Glyco_hydro/deAcase_b/a-brl"/>
</dbReference>
<name>A0ABY4X6E9_9SPHN</name>
<dbReference type="EMBL" id="CP084930">
    <property type="protein sequence ID" value="USI72468.1"/>
    <property type="molecule type" value="Genomic_DNA"/>
</dbReference>
<dbReference type="InterPro" id="IPR002509">
    <property type="entry name" value="NODB_dom"/>
</dbReference>
<reference evidence="8" key="1">
    <citation type="journal article" date="2022" name="Toxins">
        <title>Genomic Analysis of Sphingopyxis sp. USTB-05 for Biodegrading Cyanobacterial Hepatotoxins.</title>
        <authorList>
            <person name="Liu C."/>
            <person name="Xu Q."/>
            <person name="Zhao Z."/>
            <person name="Zhang H."/>
            <person name="Liu X."/>
            <person name="Yin C."/>
            <person name="Liu Y."/>
            <person name="Yan H."/>
        </authorList>
    </citation>
    <scope>NUCLEOTIDE SEQUENCE</scope>
    <source>
        <strain evidence="8">NBD5</strain>
    </source>
</reference>
<evidence type="ECO:0000256" key="3">
    <source>
        <dbReference type="ARBA" id="ARBA00020071"/>
    </source>
</evidence>
<comment type="function">
    <text evidence="1">Is involved in generating a small heat-stable compound (Nod), an acylated oligomer of N-acetylglucosamine, that stimulates mitosis in various plant protoplasts.</text>
</comment>
<dbReference type="SUPFAM" id="SSF88713">
    <property type="entry name" value="Glycoside hydrolase/deacetylase"/>
    <property type="match status" value="1"/>
</dbReference>
<dbReference type="CDD" id="cd10917">
    <property type="entry name" value="CE4_NodB_like_6s_7s"/>
    <property type="match status" value="1"/>
</dbReference>
<feature type="domain" description="NodB homology" evidence="7">
    <location>
        <begin position="66"/>
        <end position="254"/>
    </location>
</feature>
<gene>
    <name evidence="8" type="ORF">LHA26_14400</name>
</gene>